<dbReference type="PROSITE" id="PS00189">
    <property type="entry name" value="LIPOYL"/>
    <property type="match status" value="1"/>
</dbReference>
<organism evidence="5 6">
    <name type="scientific">Sinorhizobium kostiense</name>
    <dbReference type="NCBI Taxonomy" id="76747"/>
    <lineage>
        <taxon>Bacteria</taxon>
        <taxon>Pseudomonadati</taxon>
        <taxon>Pseudomonadota</taxon>
        <taxon>Alphaproteobacteria</taxon>
        <taxon>Hyphomicrobiales</taxon>
        <taxon>Rhizobiaceae</taxon>
        <taxon>Sinorhizobium/Ensifer group</taxon>
        <taxon>Sinorhizobium</taxon>
    </lineage>
</organism>
<evidence type="ECO:0000256" key="2">
    <source>
        <dbReference type="ARBA" id="ARBA00022823"/>
    </source>
</evidence>
<dbReference type="PANTHER" id="PTHR11715">
    <property type="entry name" value="GLYCINE CLEAVAGE SYSTEM H PROTEIN"/>
    <property type="match status" value="1"/>
</dbReference>
<dbReference type="InterPro" id="IPR011053">
    <property type="entry name" value="Single_hybrid_motif"/>
</dbReference>
<dbReference type="NCBIfam" id="TIGR00527">
    <property type="entry name" value="gcvH"/>
    <property type="match status" value="1"/>
</dbReference>
<dbReference type="NCBIfam" id="NF002270">
    <property type="entry name" value="PRK01202.1"/>
    <property type="match status" value="1"/>
</dbReference>
<comment type="function">
    <text evidence="3">The glycine cleavage system catalyzes the degradation of glycine. The H protein shuttles the methylamine group of glycine from the P protein to the T protein.</text>
</comment>
<evidence type="ECO:0000256" key="3">
    <source>
        <dbReference type="HAMAP-Rule" id="MF_00272"/>
    </source>
</evidence>
<dbReference type="PANTHER" id="PTHR11715:SF3">
    <property type="entry name" value="GLYCINE CLEAVAGE SYSTEM H PROTEIN-RELATED"/>
    <property type="match status" value="1"/>
</dbReference>
<dbReference type="HAMAP" id="MF_00272">
    <property type="entry name" value="GcvH"/>
    <property type="match status" value="1"/>
</dbReference>
<dbReference type="InterPro" id="IPR003016">
    <property type="entry name" value="2-oxoA_DH_lipoyl-BS"/>
</dbReference>
<comment type="similarity">
    <text evidence="1 3">Belongs to the GcvH family.</text>
</comment>
<dbReference type="Proteomes" id="UP000730739">
    <property type="component" value="Unassembled WGS sequence"/>
</dbReference>
<dbReference type="SUPFAM" id="SSF51230">
    <property type="entry name" value="Single hybrid motif"/>
    <property type="match status" value="1"/>
</dbReference>
<feature type="domain" description="Lipoyl-binding" evidence="4">
    <location>
        <begin position="17"/>
        <end position="99"/>
    </location>
</feature>
<accession>A0ABS4R6Q8</accession>
<dbReference type="RefSeq" id="WP_209605729.1">
    <property type="nucleotide sequence ID" value="NZ_JAGILA010000008.1"/>
</dbReference>
<dbReference type="Gene3D" id="2.40.50.100">
    <property type="match status" value="1"/>
</dbReference>
<comment type="subunit">
    <text evidence="3">The glycine cleavage system is composed of four proteins: P, T, L and H.</text>
</comment>
<feature type="modified residue" description="N6-lipoyllysine" evidence="3">
    <location>
        <position position="58"/>
    </location>
</feature>
<dbReference type="CDD" id="cd06848">
    <property type="entry name" value="GCS_H"/>
    <property type="match status" value="1"/>
</dbReference>
<evidence type="ECO:0000259" key="4">
    <source>
        <dbReference type="PROSITE" id="PS50968"/>
    </source>
</evidence>
<evidence type="ECO:0000313" key="6">
    <source>
        <dbReference type="Proteomes" id="UP000730739"/>
    </source>
</evidence>
<dbReference type="InterPro" id="IPR033753">
    <property type="entry name" value="GCV_H/Fam206"/>
</dbReference>
<evidence type="ECO:0000313" key="5">
    <source>
        <dbReference type="EMBL" id="MBP2238580.1"/>
    </source>
</evidence>
<dbReference type="Pfam" id="PF01597">
    <property type="entry name" value="GCV_H"/>
    <property type="match status" value="1"/>
</dbReference>
<gene>
    <name evidence="3" type="primary">gcvH</name>
    <name evidence="5" type="ORF">J2Z31_005117</name>
</gene>
<dbReference type="InterPro" id="IPR002930">
    <property type="entry name" value="GCV_H"/>
</dbReference>
<keyword evidence="6" id="KW-1185">Reference proteome</keyword>
<comment type="cofactor">
    <cofactor evidence="3">
        <name>(R)-lipoate</name>
        <dbReference type="ChEBI" id="CHEBI:83088"/>
    </cofactor>
    <text evidence="3">Binds 1 lipoyl cofactor covalently.</text>
</comment>
<dbReference type="EMBL" id="JAGILA010000008">
    <property type="protein sequence ID" value="MBP2238580.1"/>
    <property type="molecule type" value="Genomic_DNA"/>
</dbReference>
<dbReference type="InterPro" id="IPR017453">
    <property type="entry name" value="GCV_H_sub"/>
</dbReference>
<dbReference type="PROSITE" id="PS50968">
    <property type="entry name" value="BIOTINYL_LIPOYL"/>
    <property type="match status" value="1"/>
</dbReference>
<proteinExistence type="inferred from homology"/>
<comment type="caution">
    <text evidence="5">The sequence shown here is derived from an EMBL/GenBank/DDBJ whole genome shotgun (WGS) entry which is preliminary data.</text>
</comment>
<dbReference type="InterPro" id="IPR000089">
    <property type="entry name" value="Biotin_lipoyl"/>
</dbReference>
<keyword evidence="2 3" id="KW-0450">Lipoyl</keyword>
<protein>
    <recommendedName>
        <fullName evidence="3">Glycine cleavage system H protein</fullName>
    </recommendedName>
</protein>
<sequence>MLKFTEEHEWLKIEGGVATVGITEHAAGQLGDLVFVELPEVGANFSKGDSAATVESVKAASDVYCPLDGEIVEVNQAIVEDPALVNSDAQGAAWFFKLKLADPSSANALLDEAAYKELVG</sequence>
<reference evidence="5 6" key="1">
    <citation type="submission" date="2021-03" db="EMBL/GenBank/DDBJ databases">
        <title>Genomic Encyclopedia of Type Strains, Phase IV (KMG-IV): sequencing the most valuable type-strain genomes for metagenomic binning, comparative biology and taxonomic classification.</title>
        <authorList>
            <person name="Goeker M."/>
        </authorList>
    </citation>
    <scope>NUCLEOTIDE SEQUENCE [LARGE SCALE GENOMIC DNA]</scope>
    <source>
        <strain evidence="5 6">DSM 13372</strain>
    </source>
</reference>
<name>A0ABS4R6Q8_9HYPH</name>
<evidence type="ECO:0000256" key="1">
    <source>
        <dbReference type="ARBA" id="ARBA00009249"/>
    </source>
</evidence>